<gene>
    <name evidence="3" type="ORF">PDIGIT_LOCUS4995</name>
</gene>
<evidence type="ECO:0000313" key="3">
    <source>
        <dbReference type="EMBL" id="CAI6331966.1"/>
    </source>
</evidence>
<feature type="transmembrane region" description="Helical" evidence="2">
    <location>
        <begin position="99"/>
        <end position="126"/>
    </location>
</feature>
<evidence type="ECO:0000256" key="2">
    <source>
        <dbReference type="SAM" id="Phobius"/>
    </source>
</evidence>
<protein>
    <submittedName>
        <fullName evidence="3">Uncharacterized protein</fullName>
    </submittedName>
</protein>
<feature type="transmembrane region" description="Helical" evidence="2">
    <location>
        <begin position="167"/>
        <end position="185"/>
    </location>
</feature>
<name>A0A9W4UBJ2_9PLEO</name>
<keyword evidence="1" id="KW-0175">Coiled coil</keyword>
<proteinExistence type="predicted"/>
<dbReference type="OrthoDB" id="18595at2759"/>
<reference evidence="3" key="1">
    <citation type="submission" date="2023-01" db="EMBL/GenBank/DDBJ databases">
        <authorList>
            <person name="Van Ghelder C."/>
            <person name="Rancurel C."/>
        </authorList>
    </citation>
    <scope>NUCLEOTIDE SEQUENCE</scope>
    <source>
        <strain evidence="3">CNCM I-4278</strain>
    </source>
</reference>
<dbReference type="AlphaFoldDB" id="A0A9W4UBJ2"/>
<keyword evidence="2" id="KW-0472">Membrane</keyword>
<feature type="coiled-coil region" evidence="1">
    <location>
        <begin position="53"/>
        <end position="87"/>
    </location>
</feature>
<sequence length="361" mass="39668">MIFPNMVDLASITELANPPQNIIGSAIFLAYIVLALYGTINISGSIYSQYSSIAKLSKSKSKEKGKLKEKEKKRKGKEEEVQIAQSSAIQNARKRHVKIYAFLASISFATLSYHMLSFLIISYSAWAGKRKLSLNDITVDSLKAWMLNTSLFDSFAKELVHDGPSAAWTQGAILATYFWNIWMADKVQQRGYSLKTMFPYVMLSQILPISLTVSLFIVQLHLSAILESAKVPTSDGPQPTSAKKAYKKTNPTLPTIILNAALLALPPLRNHPVFIPLVLLTRIILLVPFSGRISSREQQVVQSISISAGFVFAQLFMMRSTTSLGEVVRGCWSGGEAVKALGWDAQLGALVHLVLSWGGGV</sequence>
<comment type="caution">
    <text evidence="3">The sequence shown here is derived from an EMBL/GenBank/DDBJ whole genome shotgun (WGS) entry which is preliminary data.</text>
</comment>
<accession>A0A9W4UBJ2</accession>
<evidence type="ECO:0000256" key="1">
    <source>
        <dbReference type="SAM" id="Coils"/>
    </source>
</evidence>
<keyword evidence="4" id="KW-1185">Reference proteome</keyword>
<dbReference type="Proteomes" id="UP001152607">
    <property type="component" value="Unassembled WGS sequence"/>
</dbReference>
<organism evidence="3 4">
    <name type="scientific">Periconia digitata</name>
    <dbReference type="NCBI Taxonomy" id="1303443"/>
    <lineage>
        <taxon>Eukaryota</taxon>
        <taxon>Fungi</taxon>
        <taxon>Dikarya</taxon>
        <taxon>Ascomycota</taxon>
        <taxon>Pezizomycotina</taxon>
        <taxon>Dothideomycetes</taxon>
        <taxon>Pleosporomycetidae</taxon>
        <taxon>Pleosporales</taxon>
        <taxon>Massarineae</taxon>
        <taxon>Periconiaceae</taxon>
        <taxon>Periconia</taxon>
    </lineage>
</organism>
<dbReference type="EMBL" id="CAOQHR010000003">
    <property type="protein sequence ID" value="CAI6331966.1"/>
    <property type="molecule type" value="Genomic_DNA"/>
</dbReference>
<evidence type="ECO:0000313" key="4">
    <source>
        <dbReference type="Proteomes" id="UP001152607"/>
    </source>
</evidence>
<feature type="transmembrane region" description="Helical" evidence="2">
    <location>
        <begin position="197"/>
        <end position="218"/>
    </location>
</feature>
<feature type="transmembrane region" description="Helical" evidence="2">
    <location>
        <begin position="20"/>
        <end position="40"/>
    </location>
</feature>
<keyword evidence="2" id="KW-1133">Transmembrane helix</keyword>
<keyword evidence="2" id="KW-0812">Transmembrane</keyword>